<proteinExistence type="predicted"/>
<dbReference type="GeneID" id="54573246"/>
<gene>
    <name evidence="1" type="ORF">BU26DRAFT_147214</name>
</gene>
<dbReference type="EMBL" id="ML987190">
    <property type="protein sequence ID" value="KAF2254882.1"/>
    <property type="molecule type" value="Genomic_DNA"/>
</dbReference>
<dbReference type="RefSeq" id="XP_033689886.1">
    <property type="nucleotide sequence ID" value="XM_033819916.1"/>
</dbReference>
<protein>
    <submittedName>
        <fullName evidence="1">Uncharacterized protein</fullName>
    </submittedName>
</protein>
<evidence type="ECO:0000313" key="2">
    <source>
        <dbReference type="Proteomes" id="UP000800094"/>
    </source>
</evidence>
<name>A0A6A6IY84_9PLEO</name>
<keyword evidence="2" id="KW-1185">Reference proteome</keyword>
<sequence>MGLGKVGACLGLGDCCSPLPRRMSPAYSSDVPLSVVRFYLAGIAKRLLFNIQDGCLFMSRMQAGRCDGTVHSRYRTLEDAGSRPVQVHRRIFILFLFPSHIKISWSNCSRICVCRVLKCIRGAELSLMKARTLRTSHLSRREASLIALLEAANPRQAN</sequence>
<reference evidence="1" key="1">
    <citation type="journal article" date="2020" name="Stud. Mycol.">
        <title>101 Dothideomycetes genomes: a test case for predicting lifestyles and emergence of pathogens.</title>
        <authorList>
            <person name="Haridas S."/>
            <person name="Albert R."/>
            <person name="Binder M."/>
            <person name="Bloem J."/>
            <person name="Labutti K."/>
            <person name="Salamov A."/>
            <person name="Andreopoulos B."/>
            <person name="Baker S."/>
            <person name="Barry K."/>
            <person name="Bills G."/>
            <person name="Bluhm B."/>
            <person name="Cannon C."/>
            <person name="Castanera R."/>
            <person name="Culley D."/>
            <person name="Daum C."/>
            <person name="Ezra D."/>
            <person name="Gonzalez J."/>
            <person name="Henrissat B."/>
            <person name="Kuo A."/>
            <person name="Liang C."/>
            <person name="Lipzen A."/>
            <person name="Lutzoni F."/>
            <person name="Magnuson J."/>
            <person name="Mondo S."/>
            <person name="Nolan M."/>
            <person name="Ohm R."/>
            <person name="Pangilinan J."/>
            <person name="Park H.-J."/>
            <person name="Ramirez L."/>
            <person name="Alfaro M."/>
            <person name="Sun H."/>
            <person name="Tritt A."/>
            <person name="Yoshinaga Y."/>
            <person name="Zwiers L.-H."/>
            <person name="Turgeon B."/>
            <person name="Goodwin S."/>
            <person name="Spatafora J."/>
            <person name="Crous P."/>
            <person name="Grigoriev I."/>
        </authorList>
    </citation>
    <scope>NUCLEOTIDE SEQUENCE</scope>
    <source>
        <strain evidence="1">CBS 122368</strain>
    </source>
</reference>
<evidence type="ECO:0000313" key="1">
    <source>
        <dbReference type="EMBL" id="KAF2254882.1"/>
    </source>
</evidence>
<accession>A0A6A6IY84</accession>
<dbReference type="Proteomes" id="UP000800094">
    <property type="component" value="Unassembled WGS sequence"/>
</dbReference>
<dbReference type="AlphaFoldDB" id="A0A6A6IY84"/>
<organism evidence="1 2">
    <name type="scientific">Trematosphaeria pertusa</name>
    <dbReference type="NCBI Taxonomy" id="390896"/>
    <lineage>
        <taxon>Eukaryota</taxon>
        <taxon>Fungi</taxon>
        <taxon>Dikarya</taxon>
        <taxon>Ascomycota</taxon>
        <taxon>Pezizomycotina</taxon>
        <taxon>Dothideomycetes</taxon>
        <taxon>Pleosporomycetidae</taxon>
        <taxon>Pleosporales</taxon>
        <taxon>Massarineae</taxon>
        <taxon>Trematosphaeriaceae</taxon>
        <taxon>Trematosphaeria</taxon>
    </lineage>
</organism>